<dbReference type="SMART" id="SM00209">
    <property type="entry name" value="TSP1"/>
    <property type="match status" value="11"/>
</dbReference>
<dbReference type="PROSITE" id="PS50092">
    <property type="entry name" value="TSP1"/>
    <property type="match status" value="10"/>
</dbReference>
<protein>
    <recommendedName>
        <fullName evidence="6">Thrombospondin type 1 domain protein</fullName>
    </recommendedName>
</protein>
<dbReference type="InterPro" id="IPR052065">
    <property type="entry name" value="Compl_asym_regulator"/>
</dbReference>
<keyword evidence="5" id="KW-1185">Reference proteome</keyword>
<keyword evidence="2" id="KW-1015">Disulfide bond</keyword>
<dbReference type="Proteomes" id="UP001303046">
    <property type="component" value="Unassembled WGS sequence"/>
</dbReference>
<feature type="compositionally biased region" description="Polar residues" evidence="3">
    <location>
        <begin position="49"/>
        <end position="62"/>
    </location>
</feature>
<keyword evidence="1" id="KW-0677">Repeat</keyword>
<evidence type="ECO:0000256" key="2">
    <source>
        <dbReference type="ARBA" id="ARBA00023157"/>
    </source>
</evidence>
<feature type="region of interest" description="Disordered" evidence="3">
    <location>
        <begin position="37"/>
        <end position="72"/>
    </location>
</feature>
<evidence type="ECO:0000256" key="1">
    <source>
        <dbReference type="ARBA" id="ARBA00022737"/>
    </source>
</evidence>
<sequence length="965" mass="107276">MRASDDEEIRSDAFFPDREQFGEETFRLTAERYATMTPLYPEDSRRKSSSLTRPISLKSQFSESRDGLGRSYSEDYHRPKSPFEGVQAIIPVAVLHMGQAMKHGYDNCAPGASCVPTLASLDSSPCPARQSDPCAPRPPCYPSTCFHSDSHTVTSTWTEWSPCSRSCGPGTRTRQCSGVGCVGPTVEPCVIAAVCHEWSPWSAWSVCSASCGEGERKRTRECIGGRDCPGVSMTVETCTAAACPVWSDWGPWEGCSLTCGQGQERRSRKCQSSVFCPGPANESRMCNLGECPQWTAWTSWSTCTKSCDTGETVRTRECERGKSCEGASEERLLCNQHDCPSWGEWTAWTVCANKCDEDSYRIRNRVCMYRGMAHAGCEGSAQDQSTCPTRACPTWSDWEDWSECSATCGQGNQSRMRTCENGSGCPGSNREIRFCQLTSCPYWDEWMGWSGCSVTCGIGVCERRRRCVTDDLVNLPNLEELDEALFEMESGPADRAKSMLIARSRSEVQSSAYRNHSAEDAARRAPARATIEGGGTCIGSDNERKPCDAGPCCSWDSWSEWSPCTGCGPQAISRRSRVCKMVESSAVFTSSSSQLDYGHIDVIGAHRLTDSYIRGPLAVGIVQSMTPIVPVNHRRRRQAIYSQRGVNCCEGSAFETRQCNTVCDTPRSCEWTEWSDWCGCTRCRVGKEIRRRFCDRLDSKDGSSDLSCHCSGRDTEERDCIVEKICDAMHLSGRGPSTVGGLGGHPVDEHGYYEPINARQEDAELHKQDDEYKISMLSRKDSTLSTTTFAYTICRWSKWSEWSQCNDNKKRNRNRFCIGSDTLVSDCECAGFSTEEDNCDSTGTTLRVVNEVDFSISKGRSDPDINSDDEKKLEESIQSALKVDESTQNKNEVSLTTSVIKAEKCEWTRWSQWSACTVSCGTGDRLRKRRCSCGDLRCGNGLDQEASKCSEWKCDKKMHPVFKID</sequence>
<feature type="compositionally biased region" description="Basic and acidic residues" evidence="3">
    <location>
        <begin position="63"/>
        <end position="72"/>
    </location>
</feature>
<dbReference type="EMBL" id="JAVFWL010000006">
    <property type="protein sequence ID" value="KAK6759311.1"/>
    <property type="molecule type" value="Genomic_DNA"/>
</dbReference>
<name>A0ABR1EC34_NECAM</name>
<evidence type="ECO:0000313" key="5">
    <source>
        <dbReference type="Proteomes" id="UP001303046"/>
    </source>
</evidence>
<evidence type="ECO:0000313" key="4">
    <source>
        <dbReference type="EMBL" id="KAK6759311.1"/>
    </source>
</evidence>
<organism evidence="4 5">
    <name type="scientific">Necator americanus</name>
    <name type="common">Human hookworm</name>
    <dbReference type="NCBI Taxonomy" id="51031"/>
    <lineage>
        <taxon>Eukaryota</taxon>
        <taxon>Metazoa</taxon>
        <taxon>Ecdysozoa</taxon>
        <taxon>Nematoda</taxon>
        <taxon>Chromadorea</taxon>
        <taxon>Rhabditida</taxon>
        <taxon>Rhabditina</taxon>
        <taxon>Rhabditomorpha</taxon>
        <taxon>Strongyloidea</taxon>
        <taxon>Ancylostomatidae</taxon>
        <taxon>Bunostominae</taxon>
        <taxon>Necator</taxon>
    </lineage>
</organism>
<dbReference type="Gene3D" id="2.20.100.10">
    <property type="entry name" value="Thrombospondin type-1 (TSP1) repeat"/>
    <property type="match status" value="8"/>
</dbReference>
<proteinExistence type="predicted"/>
<dbReference type="InterPro" id="IPR000884">
    <property type="entry name" value="TSP1_rpt"/>
</dbReference>
<dbReference type="InterPro" id="IPR036383">
    <property type="entry name" value="TSP1_rpt_sf"/>
</dbReference>
<gene>
    <name evidence="4" type="primary">Necator_chrX.g21267</name>
    <name evidence="4" type="ORF">RB195_021106</name>
</gene>
<evidence type="ECO:0000256" key="3">
    <source>
        <dbReference type="SAM" id="MobiDB-lite"/>
    </source>
</evidence>
<accession>A0ABR1EC34</accession>
<evidence type="ECO:0008006" key="6">
    <source>
        <dbReference type="Google" id="ProtNLM"/>
    </source>
</evidence>
<dbReference type="PANTHER" id="PTHR22906">
    <property type="entry name" value="PROPERDIN"/>
    <property type="match status" value="1"/>
</dbReference>
<reference evidence="4 5" key="1">
    <citation type="submission" date="2023-08" db="EMBL/GenBank/DDBJ databases">
        <title>A Necator americanus chromosomal reference genome.</title>
        <authorList>
            <person name="Ilik V."/>
            <person name="Petrzelkova K.J."/>
            <person name="Pardy F."/>
            <person name="Fuh T."/>
            <person name="Niatou-Singa F.S."/>
            <person name="Gouil Q."/>
            <person name="Baker L."/>
            <person name="Ritchie M.E."/>
            <person name="Jex A.R."/>
            <person name="Gazzola D."/>
            <person name="Li H."/>
            <person name="Toshio Fujiwara R."/>
            <person name="Zhan B."/>
            <person name="Aroian R.V."/>
            <person name="Pafco B."/>
            <person name="Schwarz E.M."/>
        </authorList>
    </citation>
    <scope>NUCLEOTIDE SEQUENCE [LARGE SCALE GENOMIC DNA]</scope>
    <source>
        <strain evidence="4 5">Aroian</strain>
        <tissue evidence="4">Whole animal</tissue>
    </source>
</reference>
<comment type="caution">
    <text evidence="4">The sequence shown here is derived from an EMBL/GenBank/DDBJ whole genome shotgun (WGS) entry which is preliminary data.</text>
</comment>
<dbReference type="Pfam" id="PF00090">
    <property type="entry name" value="TSP_1"/>
    <property type="match status" value="8"/>
</dbReference>
<dbReference type="SUPFAM" id="SSF82895">
    <property type="entry name" value="TSP-1 type 1 repeat"/>
    <property type="match status" value="8"/>
</dbReference>